<name>A0A432WH12_9GAMM</name>
<feature type="transmembrane region" description="Helical" evidence="6">
    <location>
        <begin position="42"/>
        <end position="59"/>
    </location>
</feature>
<keyword evidence="2" id="KW-1003">Cell membrane</keyword>
<evidence type="ECO:0000259" key="7">
    <source>
        <dbReference type="Pfam" id="PF01292"/>
    </source>
</evidence>
<dbReference type="AlphaFoldDB" id="A0A432WH12"/>
<gene>
    <name evidence="8" type="ORF">CWE14_07685</name>
</gene>
<dbReference type="GO" id="GO:0020037">
    <property type="term" value="F:heme binding"/>
    <property type="evidence" value="ECO:0007669"/>
    <property type="project" value="TreeGrafter"/>
</dbReference>
<dbReference type="Gene3D" id="1.20.950.20">
    <property type="entry name" value="Transmembrane di-heme cytochromes, Chain C"/>
    <property type="match status" value="1"/>
</dbReference>
<keyword evidence="3 6" id="KW-0812">Transmembrane</keyword>
<evidence type="ECO:0000256" key="2">
    <source>
        <dbReference type="ARBA" id="ARBA00022475"/>
    </source>
</evidence>
<dbReference type="RefSeq" id="WP_126798829.1">
    <property type="nucleotide sequence ID" value="NZ_PIPO01000003.1"/>
</dbReference>
<proteinExistence type="predicted"/>
<evidence type="ECO:0000256" key="3">
    <source>
        <dbReference type="ARBA" id="ARBA00022692"/>
    </source>
</evidence>
<feature type="transmembrane region" description="Helical" evidence="6">
    <location>
        <begin position="97"/>
        <end position="118"/>
    </location>
</feature>
<dbReference type="InterPro" id="IPR011577">
    <property type="entry name" value="Cyt_b561_bac/Ni-Hgenase"/>
</dbReference>
<dbReference type="GO" id="GO:0009055">
    <property type="term" value="F:electron transfer activity"/>
    <property type="evidence" value="ECO:0007669"/>
    <property type="project" value="InterPro"/>
</dbReference>
<dbReference type="PANTHER" id="PTHR30485:SF2">
    <property type="entry name" value="BLL0597 PROTEIN"/>
    <property type="match status" value="1"/>
</dbReference>
<dbReference type="GO" id="GO:0022904">
    <property type="term" value="P:respiratory electron transport chain"/>
    <property type="evidence" value="ECO:0007669"/>
    <property type="project" value="InterPro"/>
</dbReference>
<feature type="transmembrane region" description="Helical" evidence="6">
    <location>
        <begin position="193"/>
        <end position="214"/>
    </location>
</feature>
<dbReference type="Pfam" id="PF01292">
    <property type="entry name" value="Ni_hydr_CYTB"/>
    <property type="match status" value="1"/>
</dbReference>
<accession>A0A432WH12</accession>
<dbReference type="SUPFAM" id="SSF81342">
    <property type="entry name" value="Transmembrane di-heme cytochromes"/>
    <property type="match status" value="1"/>
</dbReference>
<evidence type="ECO:0000256" key="4">
    <source>
        <dbReference type="ARBA" id="ARBA00022989"/>
    </source>
</evidence>
<evidence type="ECO:0000256" key="1">
    <source>
        <dbReference type="ARBA" id="ARBA00004651"/>
    </source>
</evidence>
<sequence>MTHLVRVWDSFVRAFHWILVLLLLGLWFTGGKIDYIDIHVKLGLFTLALLISRLMWGIVGSDSARFADFVRGPVRALRFLRDEIRGRNPELAGHNPAGGYMILLLLALVLAQAVSGLFTNDDLFFMGPLANWLDYDTQRMLTRFHGTNFNWILIATAVHIIAIFIYMARNKDLITPMFSGNKKLSKDTAKPRIINGGIGFAIFIANLVWVFWWLG</sequence>
<feature type="domain" description="Cytochrome b561 bacterial/Ni-hydrogenase" evidence="7">
    <location>
        <begin position="7"/>
        <end position="180"/>
    </location>
</feature>
<comment type="subcellular location">
    <subcellularLocation>
        <location evidence="1">Cell membrane</location>
        <topology evidence="1">Multi-pass membrane protein</topology>
    </subcellularLocation>
</comment>
<protein>
    <submittedName>
        <fullName evidence="8">Hydrogenase</fullName>
    </submittedName>
</protein>
<dbReference type="EMBL" id="PIPO01000003">
    <property type="protein sequence ID" value="RUO33102.1"/>
    <property type="molecule type" value="Genomic_DNA"/>
</dbReference>
<reference evidence="8 9" key="1">
    <citation type="journal article" date="2011" name="Front. Microbiol.">
        <title>Genomic signatures of strain selection and enhancement in Bacillus atrophaeus var. globigii, a historical biowarfare simulant.</title>
        <authorList>
            <person name="Gibbons H.S."/>
            <person name="Broomall S.M."/>
            <person name="McNew L.A."/>
            <person name="Daligault H."/>
            <person name="Chapman C."/>
            <person name="Bruce D."/>
            <person name="Karavis M."/>
            <person name="Krepps M."/>
            <person name="McGregor P.A."/>
            <person name="Hong C."/>
            <person name="Park K.H."/>
            <person name="Akmal A."/>
            <person name="Feldman A."/>
            <person name="Lin J.S."/>
            <person name="Chang W.E."/>
            <person name="Higgs B.W."/>
            <person name="Demirev P."/>
            <person name="Lindquist J."/>
            <person name="Liem A."/>
            <person name="Fochler E."/>
            <person name="Read T.D."/>
            <person name="Tapia R."/>
            <person name="Johnson S."/>
            <person name="Bishop-Lilly K.A."/>
            <person name="Detter C."/>
            <person name="Han C."/>
            <person name="Sozhamannan S."/>
            <person name="Rosenzweig C.N."/>
            <person name="Skowronski E.W."/>
        </authorList>
    </citation>
    <scope>NUCLEOTIDE SEQUENCE [LARGE SCALE GENOMIC DNA]</scope>
    <source>
        <strain evidence="8 9">Y4G10-17</strain>
    </source>
</reference>
<dbReference type="GO" id="GO:0005886">
    <property type="term" value="C:plasma membrane"/>
    <property type="evidence" value="ECO:0007669"/>
    <property type="project" value="UniProtKB-SubCell"/>
</dbReference>
<comment type="caution">
    <text evidence="8">The sequence shown here is derived from an EMBL/GenBank/DDBJ whole genome shotgun (WGS) entry which is preliminary data.</text>
</comment>
<evidence type="ECO:0000256" key="5">
    <source>
        <dbReference type="ARBA" id="ARBA00023136"/>
    </source>
</evidence>
<evidence type="ECO:0000313" key="9">
    <source>
        <dbReference type="Proteomes" id="UP000287823"/>
    </source>
</evidence>
<keyword evidence="5 6" id="KW-0472">Membrane</keyword>
<evidence type="ECO:0000256" key="6">
    <source>
        <dbReference type="SAM" id="Phobius"/>
    </source>
</evidence>
<dbReference type="InterPro" id="IPR016174">
    <property type="entry name" value="Di-haem_cyt_TM"/>
</dbReference>
<dbReference type="Proteomes" id="UP000287823">
    <property type="component" value="Unassembled WGS sequence"/>
</dbReference>
<organism evidence="8 9">
    <name type="scientific">Aliidiomarina soli</name>
    <dbReference type="NCBI Taxonomy" id="1928574"/>
    <lineage>
        <taxon>Bacteria</taxon>
        <taxon>Pseudomonadati</taxon>
        <taxon>Pseudomonadota</taxon>
        <taxon>Gammaproteobacteria</taxon>
        <taxon>Alteromonadales</taxon>
        <taxon>Idiomarinaceae</taxon>
        <taxon>Aliidiomarina</taxon>
    </lineage>
</organism>
<dbReference type="PANTHER" id="PTHR30485">
    <property type="entry name" value="NI/FE-HYDROGENASE 1 B-TYPE CYTOCHROME SUBUNIT"/>
    <property type="match status" value="1"/>
</dbReference>
<dbReference type="InterPro" id="IPR051542">
    <property type="entry name" value="Hydrogenase_cytochrome"/>
</dbReference>
<feature type="transmembrane region" description="Helical" evidence="6">
    <location>
        <begin position="12"/>
        <end position="30"/>
    </location>
</feature>
<evidence type="ECO:0000313" key="8">
    <source>
        <dbReference type="EMBL" id="RUO33102.1"/>
    </source>
</evidence>
<keyword evidence="4 6" id="KW-1133">Transmembrane helix</keyword>
<keyword evidence="9" id="KW-1185">Reference proteome</keyword>
<feature type="transmembrane region" description="Helical" evidence="6">
    <location>
        <begin position="149"/>
        <end position="168"/>
    </location>
</feature>